<protein>
    <submittedName>
        <fullName evidence="1">Uncharacterized protein</fullName>
    </submittedName>
</protein>
<organism evidence="1 2">
    <name type="scientific">Cannabis sativa</name>
    <name type="common">Hemp</name>
    <name type="synonym">Marijuana</name>
    <dbReference type="NCBI Taxonomy" id="3483"/>
    <lineage>
        <taxon>Eukaryota</taxon>
        <taxon>Viridiplantae</taxon>
        <taxon>Streptophyta</taxon>
        <taxon>Embryophyta</taxon>
        <taxon>Tracheophyta</taxon>
        <taxon>Spermatophyta</taxon>
        <taxon>Magnoliopsida</taxon>
        <taxon>eudicotyledons</taxon>
        <taxon>Gunneridae</taxon>
        <taxon>Pentapetalae</taxon>
        <taxon>rosids</taxon>
        <taxon>fabids</taxon>
        <taxon>Rosales</taxon>
        <taxon>Cannabaceae</taxon>
        <taxon>Cannabis</taxon>
    </lineage>
</organism>
<dbReference type="Proteomes" id="UP000596661">
    <property type="component" value="Chromosome 3"/>
</dbReference>
<dbReference type="EnsemblPlants" id="evm.model.03.836">
    <property type="protein sequence ID" value="cds.evm.model.03.836"/>
    <property type="gene ID" value="evm.TU.03.836"/>
</dbReference>
<reference evidence="1" key="2">
    <citation type="submission" date="2021-03" db="UniProtKB">
        <authorList>
            <consortium name="EnsemblPlants"/>
        </authorList>
    </citation>
    <scope>IDENTIFICATION</scope>
</reference>
<proteinExistence type="predicted"/>
<evidence type="ECO:0000313" key="2">
    <source>
        <dbReference type="Proteomes" id="UP000596661"/>
    </source>
</evidence>
<evidence type="ECO:0000313" key="1">
    <source>
        <dbReference type="EnsemblPlants" id="cds.evm.model.03.836"/>
    </source>
</evidence>
<name>A0A803PAM4_CANSA</name>
<reference evidence="1" key="1">
    <citation type="submission" date="2018-11" db="EMBL/GenBank/DDBJ databases">
        <authorList>
            <person name="Grassa J C."/>
        </authorList>
    </citation>
    <scope>NUCLEOTIDE SEQUENCE [LARGE SCALE GENOMIC DNA]</scope>
</reference>
<dbReference type="Gramene" id="evm.model.03.836">
    <property type="protein sequence ID" value="cds.evm.model.03.836"/>
    <property type="gene ID" value="evm.TU.03.836"/>
</dbReference>
<keyword evidence="2" id="KW-1185">Reference proteome</keyword>
<accession>A0A803PAM4</accession>
<dbReference type="EMBL" id="UZAU01000268">
    <property type="status" value="NOT_ANNOTATED_CDS"/>
    <property type="molecule type" value="Genomic_DNA"/>
</dbReference>
<sequence length="106" mass="12170">MYLRRSNMGNWELTRLKVGSVNVNPPPPQDWEQITVIDYDTELDPLAKLTFDEVATKAVRKAKFILQLEEHIARDMVIVAKQTEVIQTYVQGIELALTTRGTRTKI</sequence>
<dbReference type="AlphaFoldDB" id="A0A803PAM4"/>